<evidence type="ECO:0000313" key="2">
    <source>
        <dbReference type="EMBL" id="KAK1125495.1"/>
    </source>
</evidence>
<sequence length="89" mass="9601">MFGCEEGEPTGDASAGEGRKWGSDACIDVSVVGCGRDIGAWKENRKNTDFSALFQVLEVRVAFGGGVYVVFGVQEMSQPMKFVPNNLHL</sequence>
<protein>
    <submittedName>
        <fullName evidence="2">Uncharacterized protein</fullName>
    </submittedName>
</protein>
<comment type="caution">
    <text evidence="2">The sequence shown here is derived from an EMBL/GenBank/DDBJ whole genome shotgun (WGS) entry which is preliminary data.</text>
</comment>
<proteinExistence type="predicted"/>
<gene>
    <name evidence="2" type="ORF">K0M31_005855</name>
</gene>
<evidence type="ECO:0000313" key="3">
    <source>
        <dbReference type="Proteomes" id="UP001177670"/>
    </source>
</evidence>
<evidence type="ECO:0000256" key="1">
    <source>
        <dbReference type="SAM" id="MobiDB-lite"/>
    </source>
</evidence>
<dbReference type="Proteomes" id="UP001177670">
    <property type="component" value="Unassembled WGS sequence"/>
</dbReference>
<feature type="region of interest" description="Disordered" evidence="1">
    <location>
        <begin position="1"/>
        <end position="21"/>
    </location>
</feature>
<organism evidence="2 3">
    <name type="scientific">Melipona bicolor</name>
    <dbReference type="NCBI Taxonomy" id="60889"/>
    <lineage>
        <taxon>Eukaryota</taxon>
        <taxon>Metazoa</taxon>
        <taxon>Ecdysozoa</taxon>
        <taxon>Arthropoda</taxon>
        <taxon>Hexapoda</taxon>
        <taxon>Insecta</taxon>
        <taxon>Pterygota</taxon>
        <taxon>Neoptera</taxon>
        <taxon>Endopterygota</taxon>
        <taxon>Hymenoptera</taxon>
        <taxon>Apocrita</taxon>
        <taxon>Aculeata</taxon>
        <taxon>Apoidea</taxon>
        <taxon>Anthophila</taxon>
        <taxon>Apidae</taxon>
        <taxon>Melipona</taxon>
    </lineage>
</organism>
<accession>A0AA40FV96</accession>
<dbReference type="EMBL" id="JAHYIQ010000016">
    <property type="protein sequence ID" value="KAK1125495.1"/>
    <property type="molecule type" value="Genomic_DNA"/>
</dbReference>
<dbReference type="AlphaFoldDB" id="A0AA40FV96"/>
<keyword evidence="3" id="KW-1185">Reference proteome</keyword>
<name>A0AA40FV96_9HYME</name>
<reference evidence="2" key="1">
    <citation type="submission" date="2021-10" db="EMBL/GenBank/DDBJ databases">
        <title>Melipona bicolor Genome sequencing and assembly.</title>
        <authorList>
            <person name="Araujo N.S."/>
            <person name="Arias M.C."/>
        </authorList>
    </citation>
    <scope>NUCLEOTIDE SEQUENCE</scope>
    <source>
        <strain evidence="2">USP_2M_L1-L4_2017</strain>
        <tissue evidence="2">Whole body</tissue>
    </source>
</reference>